<organism evidence="1 2">
    <name type="scientific">Hymenobacter caeli</name>
    <dbReference type="NCBI Taxonomy" id="2735894"/>
    <lineage>
        <taxon>Bacteria</taxon>
        <taxon>Pseudomonadati</taxon>
        <taxon>Bacteroidota</taxon>
        <taxon>Cytophagia</taxon>
        <taxon>Cytophagales</taxon>
        <taxon>Hymenobacteraceae</taxon>
        <taxon>Hymenobacter</taxon>
    </lineage>
</organism>
<protein>
    <recommendedName>
        <fullName evidence="3">SGNH/GDSL hydrolase family protein</fullName>
    </recommendedName>
</protein>
<dbReference type="SUPFAM" id="SSF52266">
    <property type="entry name" value="SGNH hydrolase"/>
    <property type="match status" value="1"/>
</dbReference>
<sequence length="243" mass="26345">MKQVEIVVLGGCHVLGWPNSETRAFPALLSELIGAAIVARVPHLKLVQLAEKLAVVDELRPSHVVLQLGNYEFTAYLKSLIHQFSQVFDAPFVAQNLGLCAAEAPAGAGPAAGATPPAGRPAHCARVAAAGALVGASWLFSRRYRASFRALRACVQRHPATNFIFLSPLPCLPPADNALRRLGGWLLRHRMPARPNVHWLDSHQLLPLGRGVFADPSHLNDRGHRVLAYGLAAAFFNHLDYLC</sequence>
<name>A0ABX2FPC7_9BACT</name>
<keyword evidence="2" id="KW-1185">Reference proteome</keyword>
<evidence type="ECO:0008006" key="3">
    <source>
        <dbReference type="Google" id="ProtNLM"/>
    </source>
</evidence>
<proteinExistence type="predicted"/>
<dbReference type="Gene3D" id="3.40.50.1110">
    <property type="entry name" value="SGNH hydrolase"/>
    <property type="match status" value="1"/>
</dbReference>
<dbReference type="Proteomes" id="UP000779507">
    <property type="component" value="Unassembled WGS sequence"/>
</dbReference>
<gene>
    <name evidence="1" type="ORF">HNP98_001119</name>
</gene>
<dbReference type="EMBL" id="JABSNP010000004">
    <property type="protein sequence ID" value="NRT18302.1"/>
    <property type="molecule type" value="Genomic_DNA"/>
</dbReference>
<dbReference type="CDD" id="cd00229">
    <property type="entry name" value="SGNH_hydrolase"/>
    <property type="match status" value="1"/>
</dbReference>
<dbReference type="InterPro" id="IPR036514">
    <property type="entry name" value="SGNH_hydro_sf"/>
</dbReference>
<accession>A0ABX2FPC7</accession>
<comment type="caution">
    <text evidence="1">The sequence shown here is derived from an EMBL/GenBank/DDBJ whole genome shotgun (WGS) entry which is preliminary data.</text>
</comment>
<dbReference type="RefSeq" id="WP_173809053.1">
    <property type="nucleotide sequence ID" value="NZ_JABSNP010000004.1"/>
</dbReference>
<evidence type="ECO:0000313" key="2">
    <source>
        <dbReference type="Proteomes" id="UP000779507"/>
    </source>
</evidence>
<reference evidence="1 2" key="1">
    <citation type="submission" date="2020-05" db="EMBL/GenBank/DDBJ databases">
        <title>Genomic Encyclopedia of Type Strains, Phase IV (KMG-V): Genome sequencing to study the core and pangenomes of soil and plant-associated prokaryotes.</title>
        <authorList>
            <person name="Whitman W."/>
        </authorList>
    </citation>
    <scope>NUCLEOTIDE SEQUENCE [LARGE SCALE GENOMIC DNA]</scope>
    <source>
        <strain evidence="1 2">9A</strain>
    </source>
</reference>
<evidence type="ECO:0000313" key="1">
    <source>
        <dbReference type="EMBL" id="NRT18302.1"/>
    </source>
</evidence>